<keyword evidence="3" id="KW-0732">Signal</keyword>
<dbReference type="GO" id="GO:0016491">
    <property type="term" value="F:oxidoreductase activity"/>
    <property type="evidence" value="ECO:0007669"/>
    <property type="project" value="InterPro"/>
</dbReference>
<dbReference type="InterPro" id="IPR045087">
    <property type="entry name" value="Cu-oxidase_fam"/>
</dbReference>
<feature type="domain" description="Plastocyanin-like" evidence="4">
    <location>
        <begin position="66"/>
        <end position="180"/>
    </location>
</feature>
<evidence type="ECO:0000256" key="2">
    <source>
        <dbReference type="SAM" id="Phobius"/>
    </source>
</evidence>
<feature type="transmembrane region" description="Helical" evidence="2">
    <location>
        <begin position="203"/>
        <end position="226"/>
    </location>
</feature>
<dbReference type="PANTHER" id="PTHR11709">
    <property type="entry name" value="MULTI-COPPER OXIDASE"/>
    <property type="match status" value="1"/>
</dbReference>
<dbReference type="GO" id="GO:0005507">
    <property type="term" value="F:copper ion binding"/>
    <property type="evidence" value="ECO:0007669"/>
    <property type="project" value="InterPro"/>
</dbReference>
<dbReference type="OrthoDB" id="2121828at2759"/>
<dbReference type="Gene3D" id="2.60.40.420">
    <property type="entry name" value="Cupredoxins - blue copper proteins"/>
    <property type="match status" value="1"/>
</dbReference>
<gene>
    <name evidence="5" type="ORF">Cgig2_002793</name>
</gene>
<dbReference type="Proteomes" id="UP001153076">
    <property type="component" value="Unassembled WGS sequence"/>
</dbReference>
<name>A0A9Q1KPT3_9CARY</name>
<evidence type="ECO:0000256" key="1">
    <source>
        <dbReference type="ARBA" id="ARBA00010609"/>
    </source>
</evidence>
<dbReference type="InterPro" id="IPR011706">
    <property type="entry name" value="Cu-oxidase_C"/>
</dbReference>
<proteinExistence type="inferred from homology"/>
<keyword evidence="2" id="KW-1133">Transmembrane helix</keyword>
<comment type="caution">
    <text evidence="5">The sequence shown here is derived from an EMBL/GenBank/DDBJ whole genome shotgun (WGS) entry which is preliminary data.</text>
</comment>
<evidence type="ECO:0000313" key="5">
    <source>
        <dbReference type="EMBL" id="KAJ8446631.1"/>
    </source>
</evidence>
<evidence type="ECO:0000256" key="3">
    <source>
        <dbReference type="SAM" id="SignalP"/>
    </source>
</evidence>
<dbReference type="AlphaFoldDB" id="A0A9Q1KPT3"/>
<comment type="similarity">
    <text evidence="1">Belongs to the multicopper oxidase family.</text>
</comment>
<protein>
    <recommendedName>
        <fullName evidence="4">Plastocyanin-like domain-containing protein</fullName>
    </recommendedName>
</protein>
<keyword evidence="6" id="KW-1185">Reference proteome</keyword>
<evidence type="ECO:0000259" key="4">
    <source>
        <dbReference type="Pfam" id="PF07731"/>
    </source>
</evidence>
<feature type="chain" id="PRO_5040461533" description="Plastocyanin-like domain-containing protein" evidence="3">
    <location>
        <begin position="25"/>
        <end position="241"/>
    </location>
</feature>
<organism evidence="5 6">
    <name type="scientific">Carnegiea gigantea</name>
    <dbReference type="NCBI Taxonomy" id="171969"/>
    <lineage>
        <taxon>Eukaryota</taxon>
        <taxon>Viridiplantae</taxon>
        <taxon>Streptophyta</taxon>
        <taxon>Embryophyta</taxon>
        <taxon>Tracheophyta</taxon>
        <taxon>Spermatophyta</taxon>
        <taxon>Magnoliopsida</taxon>
        <taxon>eudicotyledons</taxon>
        <taxon>Gunneridae</taxon>
        <taxon>Pentapetalae</taxon>
        <taxon>Caryophyllales</taxon>
        <taxon>Cactineae</taxon>
        <taxon>Cactaceae</taxon>
        <taxon>Cactoideae</taxon>
        <taxon>Echinocereeae</taxon>
        <taxon>Carnegiea</taxon>
    </lineage>
</organism>
<reference evidence="5" key="1">
    <citation type="submission" date="2022-04" db="EMBL/GenBank/DDBJ databases">
        <title>Carnegiea gigantea Genome sequencing and assembly v2.</title>
        <authorList>
            <person name="Copetti D."/>
            <person name="Sanderson M.J."/>
            <person name="Burquez A."/>
            <person name="Wojciechowski M.F."/>
        </authorList>
    </citation>
    <scope>NUCLEOTIDE SEQUENCE</scope>
    <source>
        <strain evidence="5">SGP5-SGP5p</strain>
        <tissue evidence="5">Aerial part</tissue>
    </source>
</reference>
<feature type="signal peptide" evidence="3">
    <location>
        <begin position="1"/>
        <end position="24"/>
    </location>
</feature>
<evidence type="ECO:0000313" key="6">
    <source>
        <dbReference type="Proteomes" id="UP001153076"/>
    </source>
</evidence>
<dbReference type="EMBL" id="JAKOGI010000051">
    <property type="protein sequence ID" value="KAJ8446631.1"/>
    <property type="molecule type" value="Genomic_DNA"/>
</dbReference>
<dbReference type="SUPFAM" id="SSF49503">
    <property type="entry name" value="Cupredoxins"/>
    <property type="match status" value="1"/>
</dbReference>
<dbReference type="PANTHER" id="PTHR11709:SF245">
    <property type="entry name" value="SKU5 SIMILAR 16"/>
    <property type="match status" value="1"/>
</dbReference>
<dbReference type="Pfam" id="PF07731">
    <property type="entry name" value="Cu-oxidase_2"/>
    <property type="match status" value="1"/>
</dbReference>
<accession>A0A9Q1KPT3</accession>
<sequence>MTYVNLVNLIILSIGVVLNLTANAARPDPQGSFHYGSLKITRTLMLANSVGTIDGQVRYDYYNIPGVFNLTTIQDSPPGSPLAYGTSVVGINRSDFVEIIFQNNEATLQSYHLDGAIFFVVGYGAVQWTPAMRRKYNLVYPNSWTAVLALLDNKGMWNLRSAIGHRRYLGEDLYLRVWDNQKGVTLECDIPANAPKCGVICRFHFHCRSFCLFFFSVLFHFGALYFPQEKKKGKEKSVTRV</sequence>
<dbReference type="InterPro" id="IPR008972">
    <property type="entry name" value="Cupredoxin"/>
</dbReference>
<keyword evidence="2" id="KW-0472">Membrane</keyword>
<keyword evidence="2" id="KW-0812">Transmembrane</keyword>